<dbReference type="AlphaFoldDB" id="A0A8H5AHE9"/>
<proteinExistence type="predicted"/>
<dbReference type="InterPro" id="IPR045518">
    <property type="entry name" value="2EXR"/>
</dbReference>
<comment type="caution">
    <text evidence="3">The sequence shown here is derived from an EMBL/GenBank/DDBJ whole genome shotgun (WGS) entry which is preliminary data.</text>
</comment>
<feature type="region of interest" description="Disordered" evidence="1">
    <location>
        <begin position="316"/>
        <end position="383"/>
    </location>
</feature>
<dbReference type="Proteomes" id="UP000558688">
    <property type="component" value="Unassembled WGS sequence"/>
</dbReference>
<feature type="compositionally biased region" description="Low complexity" evidence="1">
    <location>
        <begin position="334"/>
        <end position="362"/>
    </location>
</feature>
<dbReference type="PANTHER" id="PTHR35910">
    <property type="entry name" value="2EXR DOMAIN-CONTAINING PROTEIN"/>
    <property type="match status" value="1"/>
</dbReference>
<name>A0A8H5AHE9_FUSOX</name>
<dbReference type="PANTHER" id="PTHR35910:SF1">
    <property type="entry name" value="2EXR DOMAIN-CONTAINING PROTEIN"/>
    <property type="match status" value="1"/>
</dbReference>
<protein>
    <recommendedName>
        <fullName evidence="2">2EXR domain-containing protein</fullName>
    </recommendedName>
</protein>
<evidence type="ECO:0000259" key="2">
    <source>
        <dbReference type="Pfam" id="PF20150"/>
    </source>
</evidence>
<organism evidence="3 4">
    <name type="scientific">Fusarium oxysporum</name>
    <name type="common">Fusarium vascular wilt</name>
    <dbReference type="NCBI Taxonomy" id="5507"/>
    <lineage>
        <taxon>Eukaryota</taxon>
        <taxon>Fungi</taxon>
        <taxon>Dikarya</taxon>
        <taxon>Ascomycota</taxon>
        <taxon>Pezizomycotina</taxon>
        <taxon>Sordariomycetes</taxon>
        <taxon>Hypocreomycetidae</taxon>
        <taxon>Hypocreales</taxon>
        <taxon>Nectriaceae</taxon>
        <taxon>Fusarium</taxon>
        <taxon>Fusarium oxysporum species complex</taxon>
    </lineage>
</organism>
<dbReference type="Pfam" id="PF20150">
    <property type="entry name" value="2EXR"/>
    <property type="match status" value="1"/>
</dbReference>
<reference evidence="3" key="1">
    <citation type="submission" date="2020-02" db="EMBL/GenBank/DDBJ databases">
        <title>Identification and distribution of gene clusters putatively required for synthesis of sphingolipid metabolism inhibitors in phylogenetically diverse species of the filamentous fungus Fusarium.</title>
        <authorList>
            <person name="Kim H.-S."/>
            <person name="Busman M."/>
            <person name="Brown D.W."/>
            <person name="Divon H."/>
            <person name="Uhlig S."/>
            <person name="Proctor R.H."/>
        </authorList>
    </citation>
    <scope>NUCLEOTIDE SEQUENCE [LARGE SCALE GENOMIC DNA]</scope>
    <source>
        <strain evidence="3">NRRL 39464</strain>
    </source>
</reference>
<evidence type="ECO:0000256" key="1">
    <source>
        <dbReference type="SAM" id="MobiDB-lite"/>
    </source>
</evidence>
<feature type="domain" description="2EXR" evidence="2">
    <location>
        <begin position="6"/>
        <end position="84"/>
    </location>
</feature>
<evidence type="ECO:0000313" key="3">
    <source>
        <dbReference type="EMBL" id="KAF5264632.1"/>
    </source>
</evidence>
<gene>
    <name evidence="3" type="ORF">FOXYS1_4584</name>
</gene>
<sequence>MSRATFHPFPNLPVEIRLQIWEDACFDWSCGRSGLHYIKLDENRQLAPLNCEWQTTGPRNRSAYLWHAGLWTACKESRNIAAKHWSNQGWPDFQENTKDKSLGDVIGFDTSFPPPVILRTGLIHRKGDYEPWHQVADMHSDIFCVTAESWEPLVRNWKPLHVEAEDEWGRHFIEDVTNIAVDFDPSWNLLLKNFTPDNRIKDYPPALGFLIRLLLDQAYDKEHRKRVQLIDRNVLWNVDNERLACRPIYVDCNHEYFEVHSFDLQWDSPLSHFLSLLDSLIGDKLTKIEYGEQSFKYSLSESDWEQDDRLSPEVLDTNDYQHSRGGHGHGRGGASRSSTSSRRPSGQQQQQQKPAAAPAAKPKPIPDSREEAEARVKMVNERY</sequence>
<feature type="compositionally biased region" description="Basic and acidic residues" evidence="1">
    <location>
        <begin position="364"/>
        <end position="383"/>
    </location>
</feature>
<evidence type="ECO:0000313" key="4">
    <source>
        <dbReference type="Proteomes" id="UP000558688"/>
    </source>
</evidence>
<dbReference type="EMBL" id="JAAFOW010000706">
    <property type="protein sequence ID" value="KAF5264632.1"/>
    <property type="molecule type" value="Genomic_DNA"/>
</dbReference>
<accession>A0A8H5AHE9</accession>